<keyword evidence="3" id="KW-1185">Reference proteome</keyword>
<gene>
    <name evidence="2" type="ORF">SADUNF_Sadunf10G0183000</name>
</gene>
<comment type="caution">
    <text evidence="2">The sequence shown here is derived from an EMBL/GenBank/DDBJ whole genome shotgun (WGS) entry which is preliminary data.</text>
</comment>
<feature type="region of interest" description="Disordered" evidence="1">
    <location>
        <begin position="144"/>
        <end position="169"/>
    </location>
</feature>
<feature type="region of interest" description="Disordered" evidence="1">
    <location>
        <begin position="25"/>
        <end position="64"/>
    </location>
</feature>
<evidence type="ECO:0000313" key="2">
    <source>
        <dbReference type="EMBL" id="KAF9674969.1"/>
    </source>
</evidence>
<accession>A0A835JV74</accession>
<name>A0A835JV74_9ROSI</name>
<feature type="compositionally biased region" description="Polar residues" evidence="1">
    <location>
        <begin position="26"/>
        <end position="36"/>
    </location>
</feature>
<sequence>MASDWDKRNLQDKYTCLKKFARMPPSTKQSVGSLKSPTLPRGISTLPPSTGAGREGSTEFRIDPPSTNGNGLICSVGNDMNHVNVNGDGSHVEMNCVCSQCSPDIAFACLHKMQNLDQRFQKQDSKNICCGFLGLHSLKRHNPKLRNKRAQSLNQTTSNTPRGKKKSKHTLFASSSALCLALLETDLSDSNRARRNSIVIAVESSMLELVLCMRINQ</sequence>
<dbReference type="AlphaFoldDB" id="A0A835JV74"/>
<proteinExistence type="predicted"/>
<dbReference type="EMBL" id="JADGMS010000010">
    <property type="protein sequence ID" value="KAF9674969.1"/>
    <property type="molecule type" value="Genomic_DNA"/>
</dbReference>
<protein>
    <submittedName>
        <fullName evidence="2">Uncharacterized protein</fullName>
    </submittedName>
</protein>
<feature type="compositionally biased region" description="Polar residues" evidence="1">
    <location>
        <begin position="150"/>
        <end position="161"/>
    </location>
</feature>
<evidence type="ECO:0000313" key="3">
    <source>
        <dbReference type="Proteomes" id="UP000657918"/>
    </source>
</evidence>
<reference evidence="2 3" key="1">
    <citation type="submission" date="2020-10" db="EMBL/GenBank/DDBJ databases">
        <title>Plant Genome Project.</title>
        <authorList>
            <person name="Zhang R.-G."/>
        </authorList>
    </citation>
    <scope>NUCLEOTIDE SEQUENCE [LARGE SCALE GENOMIC DNA]</scope>
    <source>
        <strain evidence="2">FAFU-HL-1</strain>
        <tissue evidence="2">Leaf</tissue>
    </source>
</reference>
<evidence type="ECO:0000256" key="1">
    <source>
        <dbReference type="SAM" id="MobiDB-lite"/>
    </source>
</evidence>
<organism evidence="2 3">
    <name type="scientific">Salix dunnii</name>
    <dbReference type="NCBI Taxonomy" id="1413687"/>
    <lineage>
        <taxon>Eukaryota</taxon>
        <taxon>Viridiplantae</taxon>
        <taxon>Streptophyta</taxon>
        <taxon>Embryophyta</taxon>
        <taxon>Tracheophyta</taxon>
        <taxon>Spermatophyta</taxon>
        <taxon>Magnoliopsida</taxon>
        <taxon>eudicotyledons</taxon>
        <taxon>Gunneridae</taxon>
        <taxon>Pentapetalae</taxon>
        <taxon>rosids</taxon>
        <taxon>fabids</taxon>
        <taxon>Malpighiales</taxon>
        <taxon>Salicaceae</taxon>
        <taxon>Saliceae</taxon>
        <taxon>Salix</taxon>
    </lineage>
</organism>
<dbReference type="Proteomes" id="UP000657918">
    <property type="component" value="Unassembled WGS sequence"/>
</dbReference>